<comment type="caution">
    <text evidence="1">The sequence shown here is derived from an EMBL/GenBank/DDBJ whole genome shotgun (WGS) entry which is preliminary data.</text>
</comment>
<evidence type="ECO:0000313" key="1">
    <source>
        <dbReference type="EMBL" id="KAL1607602.1"/>
    </source>
</evidence>
<proteinExistence type="predicted"/>
<organism evidence="1 2">
    <name type="scientific">Paraconiothyrium brasiliense</name>
    <dbReference type="NCBI Taxonomy" id="300254"/>
    <lineage>
        <taxon>Eukaryota</taxon>
        <taxon>Fungi</taxon>
        <taxon>Dikarya</taxon>
        <taxon>Ascomycota</taxon>
        <taxon>Pezizomycotina</taxon>
        <taxon>Dothideomycetes</taxon>
        <taxon>Pleosporomycetidae</taxon>
        <taxon>Pleosporales</taxon>
        <taxon>Massarineae</taxon>
        <taxon>Didymosphaeriaceae</taxon>
        <taxon>Paraconiothyrium</taxon>
    </lineage>
</organism>
<name>A0ABR3RUH6_9PLEO</name>
<gene>
    <name evidence="1" type="ORF">SLS60_002536</name>
</gene>
<evidence type="ECO:0000313" key="2">
    <source>
        <dbReference type="Proteomes" id="UP001521785"/>
    </source>
</evidence>
<keyword evidence="2" id="KW-1185">Reference proteome</keyword>
<dbReference type="EMBL" id="JAKJXO020000003">
    <property type="protein sequence ID" value="KAL1607602.1"/>
    <property type="molecule type" value="Genomic_DNA"/>
</dbReference>
<reference evidence="1 2" key="1">
    <citation type="submission" date="2024-02" db="EMBL/GenBank/DDBJ databases">
        <title>De novo assembly and annotation of 12 fungi associated with fruit tree decline syndrome in Ontario, Canada.</title>
        <authorList>
            <person name="Sulman M."/>
            <person name="Ellouze W."/>
            <person name="Ilyukhin E."/>
        </authorList>
    </citation>
    <scope>NUCLEOTIDE SEQUENCE [LARGE SCALE GENOMIC DNA]</scope>
    <source>
        <strain evidence="1 2">M42-189</strain>
    </source>
</reference>
<sequence length="191" mass="20513">MTIELQTPIVAGKERASSRQKAQDDAGSDTVKPTEVFKSYFGGIWVKIVNKTQFNLSYVPGDLDYGEMVSGPPDADAWTAKGFGVGGNTFLGMGVRPKGGVQLRLKLDNSHNFDFTLALSSAMFGNYHASLVKGHDRSAAVKALTTAGASISSDKYEGTIKGDIKHGRTQFDITVVTSPGYEMNLVISQNE</sequence>
<protein>
    <submittedName>
        <fullName evidence="1">Uncharacterized protein</fullName>
    </submittedName>
</protein>
<accession>A0ABR3RUH6</accession>
<dbReference type="Proteomes" id="UP001521785">
    <property type="component" value="Unassembled WGS sequence"/>
</dbReference>